<feature type="transmembrane region" description="Helical" evidence="2">
    <location>
        <begin position="282"/>
        <end position="303"/>
    </location>
</feature>
<keyword evidence="4" id="KW-0378">Hydrolase</keyword>
<feature type="transmembrane region" description="Helical" evidence="2">
    <location>
        <begin position="37"/>
        <end position="70"/>
    </location>
</feature>
<keyword evidence="5" id="KW-1185">Reference proteome</keyword>
<feature type="transmembrane region" description="Helical" evidence="2">
    <location>
        <begin position="169"/>
        <end position="192"/>
    </location>
</feature>
<evidence type="ECO:0000313" key="5">
    <source>
        <dbReference type="Proteomes" id="UP000327039"/>
    </source>
</evidence>
<dbReference type="Pfam" id="PF02517">
    <property type="entry name" value="Rce1-like"/>
    <property type="match status" value="1"/>
</dbReference>
<keyword evidence="4" id="KW-0482">Metalloprotease</keyword>
<dbReference type="InterPro" id="IPR003675">
    <property type="entry name" value="Rce1/LyrA-like_dom"/>
</dbReference>
<dbReference type="GO" id="GO:0006508">
    <property type="term" value="P:proteolysis"/>
    <property type="evidence" value="ECO:0007669"/>
    <property type="project" value="UniProtKB-KW"/>
</dbReference>
<feature type="domain" description="CAAX prenyl protease 2/Lysostaphin resistance protein A-like" evidence="3">
    <location>
        <begin position="174"/>
        <end position="263"/>
    </location>
</feature>
<feature type="transmembrane region" description="Helical" evidence="2">
    <location>
        <begin position="131"/>
        <end position="157"/>
    </location>
</feature>
<keyword evidence="2" id="KW-1133">Transmembrane helix</keyword>
<feature type="transmembrane region" description="Helical" evidence="2">
    <location>
        <begin position="252"/>
        <end position="270"/>
    </location>
</feature>
<dbReference type="OrthoDB" id="2680086at2"/>
<evidence type="ECO:0000256" key="1">
    <source>
        <dbReference type="SAM" id="MobiDB-lite"/>
    </source>
</evidence>
<feature type="transmembrane region" description="Helical" evidence="2">
    <location>
        <begin position="228"/>
        <end position="245"/>
    </location>
</feature>
<evidence type="ECO:0000313" key="4">
    <source>
        <dbReference type="EMBL" id="KAA9085386.1"/>
    </source>
</evidence>
<feature type="transmembrane region" description="Helical" evidence="2">
    <location>
        <begin position="90"/>
        <end position="110"/>
    </location>
</feature>
<proteinExistence type="predicted"/>
<comment type="caution">
    <text evidence="4">The sequence shown here is derived from an EMBL/GenBank/DDBJ whole genome shotgun (WGS) entry which is preliminary data.</text>
</comment>
<keyword evidence="2" id="KW-0472">Membrane</keyword>
<feature type="transmembrane region" description="Helical" evidence="2">
    <location>
        <begin position="204"/>
        <end position="222"/>
    </location>
</feature>
<keyword evidence="4" id="KW-0645">Protease</keyword>
<dbReference type="AlphaFoldDB" id="A0A5J5IPP3"/>
<evidence type="ECO:0000259" key="3">
    <source>
        <dbReference type="Pfam" id="PF02517"/>
    </source>
</evidence>
<sequence>MPRPGRSTREDGSMPRPIDADRLAFHRLVFARRRSGWWTPLAVGALGLVFYLVMLGVVLVVTLVLTLAGGPAADAVEQLSTGAILDTSSPFALALALGTIALMLPAYVLASRIVNGPRVGFVTAVYGRMRWRWLLVCGGLSVATVVVVTAISLLLPADDAGADAGPSGATVWVSLVVILLLVPVQATAEEYVFRGYLMQAIGRWLRHPLFAILLPVPLFVIGHLYDPVGQVGVGAFAVAAGWLTWRTGGLEAAIALHVVNNLLAFSFDLAGRGDAAATEVGWTSLVTSLLLIGLYCAAVELVLRRRPITRTYRMARPPLPAPIPMPTPTATVPLPGEPRPNLTRP</sequence>
<dbReference type="EMBL" id="VYRZ01000003">
    <property type="protein sequence ID" value="KAA9085386.1"/>
    <property type="molecule type" value="Genomic_DNA"/>
</dbReference>
<dbReference type="Proteomes" id="UP000327039">
    <property type="component" value="Unassembled WGS sequence"/>
</dbReference>
<protein>
    <submittedName>
        <fullName evidence="4">CPBP family intramembrane metalloprotease</fullName>
    </submittedName>
</protein>
<accession>A0A5J5IPP3</accession>
<reference evidence="5" key="1">
    <citation type="submission" date="2019-09" db="EMBL/GenBank/DDBJ databases">
        <title>Mumia zhuanghuii sp. nov. isolated from the intestinal contents of plateau pika (Ochotona curzoniae) in the Qinghai-Tibet plateau of China.</title>
        <authorList>
            <person name="Tian Z."/>
        </authorList>
    </citation>
    <scope>NUCLEOTIDE SEQUENCE [LARGE SCALE GENOMIC DNA]</scope>
    <source>
        <strain evidence="5">DSM 25564</strain>
    </source>
</reference>
<gene>
    <name evidence="4" type="ORF">F6B42_13035</name>
</gene>
<name>A0A5J5IPP3_9MICO</name>
<organism evidence="4 5">
    <name type="scientific">Microbacterium radiodurans</name>
    <dbReference type="NCBI Taxonomy" id="661398"/>
    <lineage>
        <taxon>Bacteria</taxon>
        <taxon>Bacillati</taxon>
        <taxon>Actinomycetota</taxon>
        <taxon>Actinomycetes</taxon>
        <taxon>Micrococcales</taxon>
        <taxon>Microbacteriaceae</taxon>
        <taxon>Microbacterium</taxon>
    </lineage>
</organism>
<keyword evidence="2" id="KW-0812">Transmembrane</keyword>
<evidence type="ECO:0000256" key="2">
    <source>
        <dbReference type="SAM" id="Phobius"/>
    </source>
</evidence>
<feature type="region of interest" description="Disordered" evidence="1">
    <location>
        <begin position="319"/>
        <end position="345"/>
    </location>
</feature>
<dbReference type="GO" id="GO:0004175">
    <property type="term" value="F:endopeptidase activity"/>
    <property type="evidence" value="ECO:0007669"/>
    <property type="project" value="UniProtKB-ARBA"/>
</dbReference>
<dbReference type="GO" id="GO:0080120">
    <property type="term" value="P:CAAX-box protein maturation"/>
    <property type="evidence" value="ECO:0007669"/>
    <property type="project" value="UniProtKB-ARBA"/>
</dbReference>
<dbReference type="GO" id="GO:0008237">
    <property type="term" value="F:metallopeptidase activity"/>
    <property type="evidence" value="ECO:0007669"/>
    <property type="project" value="UniProtKB-KW"/>
</dbReference>